<dbReference type="AlphaFoldDB" id="A0A3S5BTG4"/>
<evidence type="ECO:0000313" key="3">
    <source>
        <dbReference type="Proteomes" id="UP000784294"/>
    </source>
</evidence>
<accession>A0A3S5BTG4</accession>
<evidence type="ECO:0000256" key="1">
    <source>
        <dbReference type="SAM" id="MobiDB-lite"/>
    </source>
</evidence>
<feature type="compositionally biased region" description="Low complexity" evidence="1">
    <location>
        <begin position="105"/>
        <end position="115"/>
    </location>
</feature>
<dbReference type="EMBL" id="CAAALY010033329">
    <property type="protein sequence ID" value="VEL17598.1"/>
    <property type="molecule type" value="Genomic_DNA"/>
</dbReference>
<sequence>MDNQWESRSTGEGGMVERRRVECKDSDVYDEDLDEDETVGEDEEKQEDRDEEGDKLEIRTLGLLDGRLENEVMSPESNASSSSTLVVSQHTDTTPRPSSHRRPWRSSQSRPRYSSKVAMDGNKGGLRRGLAEALADEDEVLWVCSL</sequence>
<feature type="region of interest" description="Disordered" evidence="1">
    <location>
        <begin position="1"/>
        <end position="124"/>
    </location>
</feature>
<comment type="caution">
    <text evidence="2">The sequence shown here is derived from an EMBL/GenBank/DDBJ whole genome shotgun (WGS) entry which is preliminary data.</text>
</comment>
<dbReference type="Proteomes" id="UP000784294">
    <property type="component" value="Unassembled WGS sequence"/>
</dbReference>
<organism evidence="2 3">
    <name type="scientific">Protopolystoma xenopodis</name>
    <dbReference type="NCBI Taxonomy" id="117903"/>
    <lineage>
        <taxon>Eukaryota</taxon>
        <taxon>Metazoa</taxon>
        <taxon>Spiralia</taxon>
        <taxon>Lophotrochozoa</taxon>
        <taxon>Platyhelminthes</taxon>
        <taxon>Monogenea</taxon>
        <taxon>Polyopisthocotylea</taxon>
        <taxon>Polystomatidea</taxon>
        <taxon>Polystomatidae</taxon>
        <taxon>Protopolystoma</taxon>
    </lineage>
</organism>
<feature type="compositionally biased region" description="Basic and acidic residues" evidence="1">
    <location>
        <begin position="15"/>
        <end position="27"/>
    </location>
</feature>
<proteinExistence type="predicted"/>
<feature type="compositionally biased region" description="Low complexity" evidence="1">
    <location>
        <begin position="77"/>
        <end position="88"/>
    </location>
</feature>
<reference evidence="2" key="1">
    <citation type="submission" date="2018-11" db="EMBL/GenBank/DDBJ databases">
        <authorList>
            <consortium name="Pathogen Informatics"/>
        </authorList>
    </citation>
    <scope>NUCLEOTIDE SEQUENCE</scope>
</reference>
<evidence type="ECO:0000313" key="2">
    <source>
        <dbReference type="EMBL" id="VEL17598.1"/>
    </source>
</evidence>
<protein>
    <submittedName>
        <fullName evidence="2">Uncharacterized protein</fullName>
    </submittedName>
</protein>
<feature type="compositionally biased region" description="Acidic residues" evidence="1">
    <location>
        <begin position="28"/>
        <end position="54"/>
    </location>
</feature>
<keyword evidence="3" id="KW-1185">Reference proteome</keyword>
<gene>
    <name evidence="2" type="ORF">PXEA_LOCUS11038</name>
</gene>
<name>A0A3S5BTG4_9PLAT</name>
<feature type="compositionally biased region" description="Polar residues" evidence="1">
    <location>
        <begin position="1"/>
        <end position="10"/>
    </location>
</feature>